<keyword evidence="7" id="KW-0234">DNA repair</keyword>
<dbReference type="InterPro" id="IPR036388">
    <property type="entry name" value="WH-like_DNA-bd_sf"/>
</dbReference>
<dbReference type="Gene3D" id="1.10.10.10">
    <property type="entry name" value="Winged helix-like DNA-binding domain superfamily/Winged helix DNA-binding domain"/>
    <property type="match status" value="1"/>
</dbReference>
<feature type="domain" description="Methylated-DNA-[protein]-cysteine S-methyltransferase DNA binding" evidence="9">
    <location>
        <begin position="82"/>
        <end position="164"/>
    </location>
</feature>
<name>A0A6I6JAM5_9BACT</name>
<evidence type="ECO:0000256" key="1">
    <source>
        <dbReference type="ARBA" id="ARBA00001286"/>
    </source>
</evidence>
<dbReference type="EMBL" id="CP046400">
    <property type="protein sequence ID" value="QGY39816.1"/>
    <property type="molecule type" value="Genomic_DNA"/>
</dbReference>
<keyword evidence="11" id="KW-1185">Reference proteome</keyword>
<organism evidence="10 11">
    <name type="scientific">Pseudodesulfovibrio cashew</name>
    <dbReference type="NCBI Taxonomy" id="2678688"/>
    <lineage>
        <taxon>Bacteria</taxon>
        <taxon>Pseudomonadati</taxon>
        <taxon>Thermodesulfobacteriota</taxon>
        <taxon>Desulfovibrionia</taxon>
        <taxon>Desulfovibrionales</taxon>
        <taxon>Desulfovibrionaceae</taxon>
    </lineage>
</organism>
<evidence type="ECO:0000259" key="9">
    <source>
        <dbReference type="Pfam" id="PF01035"/>
    </source>
</evidence>
<proteinExistence type="inferred from homology"/>
<dbReference type="KEGG" id="psel:GM415_06670"/>
<dbReference type="AlphaFoldDB" id="A0A6I6JAM5"/>
<keyword evidence="4 10" id="KW-0489">Methyltransferase</keyword>
<evidence type="ECO:0000256" key="3">
    <source>
        <dbReference type="ARBA" id="ARBA00011918"/>
    </source>
</evidence>
<comment type="catalytic activity">
    <reaction evidence="8">
        <text>a 6-O-methyl-2'-deoxyguanosine in DNA + L-cysteinyl-[protein] = S-methyl-L-cysteinyl-[protein] + a 2'-deoxyguanosine in DNA</text>
        <dbReference type="Rhea" id="RHEA:24000"/>
        <dbReference type="Rhea" id="RHEA-COMP:10131"/>
        <dbReference type="Rhea" id="RHEA-COMP:10132"/>
        <dbReference type="Rhea" id="RHEA-COMP:11367"/>
        <dbReference type="Rhea" id="RHEA-COMP:11368"/>
        <dbReference type="ChEBI" id="CHEBI:29950"/>
        <dbReference type="ChEBI" id="CHEBI:82612"/>
        <dbReference type="ChEBI" id="CHEBI:85445"/>
        <dbReference type="ChEBI" id="CHEBI:85448"/>
        <dbReference type="EC" id="2.1.1.63"/>
    </reaction>
</comment>
<gene>
    <name evidence="10" type="ORF">GM415_06670</name>
</gene>
<keyword evidence="6" id="KW-0227">DNA damage</keyword>
<evidence type="ECO:0000256" key="8">
    <source>
        <dbReference type="ARBA" id="ARBA00049348"/>
    </source>
</evidence>
<dbReference type="NCBIfam" id="TIGR00589">
    <property type="entry name" value="ogt"/>
    <property type="match status" value="1"/>
</dbReference>
<dbReference type="RefSeq" id="WP_158947041.1">
    <property type="nucleotide sequence ID" value="NZ_CP046400.1"/>
</dbReference>
<evidence type="ECO:0000256" key="4">
    <source>
        <dbReference type="ARBA" id="ARBA00022603"/>
    </source>
</evidence>
<evidence type="ECO:0000313" key="11">
    <source>
        <dbReference type="Proteomes" id="UP000428328"/>
    </source>
</evidence>
<dbReference type="EC" id="2.1.1.63" evidence="3"/>
<evidence type="ECO:0000256" key="6">
    <source>
        <dbReference type="ARBA" id="ARBA00022763"/>
    </source>
</evidence>
<dbReference type="InterPro" id="IPR014048">
    <property type="entry name" value="MethylDNA_cys_MeTrfase_DNA-bd"/>
</dbReference>
<dbReference type="Proteomes" id="UP000428328">
    <property type="component" value="Chromosome"/>
</dbReference>
<dbReference type="GO" id="GO:0032259">
    <property type="term" value="P:methylation"/>
    <property type="evidence" value="ECO:0007669"/>
    <property type="project" value="UniProtKB-KW"/>
</dbReference>
<dbReference type="CDD" id="cd06445">
    <property type="entry name" value="ATase"/>
    <property type="match status" value="1"/>
</dbReference>
<evidence type="ECO:0000256" key="5">
    <source>
        <dbReference type="ARBA" id="ARBA00022679"/>
    </source>
</evidence>
<evidence type="ECO:0000256" key="2">
    <source>
        <dbReference type="ARBA" id="ARBA00008711"/>
    </source>
</evidence>
<sequence length="187" mass="19699">MISPDNASYKNTETVIAAPLALTICWAGGVITEIHLGQTEDATPTASLSPHAEALANALARYVNGEALPWPDLPLDFSQLTDFQRRAVQALRDIPQGEVRTYGQLATALGSPHGAQAIGKAMAANPFPLLYPCHRVVGKDGALVGFSAQGGLALKEYLLRLEGAWDKLAAAKGEDGPSQGSLLDLLE</sequence>
<keyword evidence="5 10" id="KW-0808">Transferase</keyword>
<protein>
    <recommendedName>
        <fullName evidence="3">methylated-DNA--[protein]-cysteine S-methyltransferase</fullName>
        <ecNumber evidence="3">2.1.1.63</ecNumber>
    </recommendedName>
</protein>
<dbReference type="PANTHER" id="PTHR10815:SF13">
    <property type="entry name" value="METHYLATED-DNA--PROTEIN-CYSTEINE METHYLTRANSFERASE"/>
    <property type="match status" value="1"/>
</dbReference>
<dbReference type="SUPFAM" id="SSF46767">
    <property type="entry name" value="Methylated DNA-protein cysteine methyltransferase, C-terminal domain"/>
    <property type="match status" value="1"/>
</dbReference>
<dbReference type="FunFam" id="1.10.10.10:FF:000214">
    <property type="entry name" value="Methylated-DNA--protein-cysteine methyltransferase"/>
    <property type="match status" value="1"/>
</dbReference>
<dbReference type="Pfam" id="PF01035">
    <property type="entry name" value="DNA_binding_1"/>
    <property type="match status" value="1"/>
</dbReference>
<dbReference type="GO" id="GO:0006281">
    <property type="term" value="P:DNA repair"/>
    <property type="evidence" value="ECO:0007669"/>
    <property type="project" value="UniProtKB-KW"/>
</dbReference>
<dbReference type="InterPro" id="IPR036217">
    <property type="entry name" value="MethylDNA_cys_MeTrfase_DNAb"/>
</dbReference>
<dbReference type="PANTHER" id="PTHR10815">
    <property type="entry name" value="METHYLATED-DNA--PROTEIN-CYSTEINE METHYLTRANSFERASE"/>
    <property type="match status" value="1"/>
</dbReference>
<reference evidence="10 11" key="1">
    <citation type="submission" date="2019-11" db="EMBL/GenBank/DDBJ databases">
        <authorList>
            <person name="Zheng R.K."/>
            <person name="Sun C.M."/>
        </authorList>
    </citation>
    <scope>NUCLEOTIDE SEQUENCE [LARGE SCALE GENOMIC DNA]</scope>
    <source>
        <strain evidence="10 11">SRB007</strain>
    </source>
</reference>
<evidence type="ECO:0000256" key="7">
    <source>
        <dbReference type="ARBA" id="ARBA00023204"/>
    </source>
</evidence>
<accession>A0A6I6JAM5</accession>
<comment type="catalytic activity">
    <reaction evidence="1">
        <text>a 4-O-methyl-thymidine in DNA + L-cysteinyl-[protein] = a thymidine in DNA + S-methyl-L-cysteinyl-[protein]</text>
        <dbReference type="Rhea" id="RHEA:53428"/>
        <dbReference type="Rhea" id="RHEA-COMP:10131"/>
        <dbReference type="Rhea" id="RHEA-COMP:10132"/>
        <dbReference type="Rhea" id="RHEA-COMP:13555"/>
        <dbReference type="Rhea" id="RHEA-COMP:13556"/>
        <dbReference type="ChEBI" id="CHEBI:29950"/>
        <dbReference type="ChEBI" id="CHEBI:82612"/>
        <dbReference type="ChEBI" id="CHEBI:137386"/>
        <dbReference type="ChEBI" id="CHEBI:137387"/>
        <dbReference type="EC" id="2.1.1.63"/>
    </reaction>
</comment>
<evidence type="ECO:0000313" key="10">
    <source>
        <dbReference type="EMBL" id="QGY39816.1"/>
    </source>
</evidence>
<comment type="similarity">
    <text evidence="2">Belongs to the MGMT family.</text>
</comment>
<dbReference type="GO" id="GO:0003908">
    <property type="term" value="F:methylated-DNA-[protein]-cysteine S-methyltransferase activity"/>
    <property type="evidence" value="ECO:0007669"/>
    <property type="project" value="UniProtKB-EC"/>
</dbReference>